<dbReference type="PANTHER" id="PTHR30616">
    <property type="entry name" value="UNCHARACTERIZED PROTEIN YFIH"/>
    <property type="match status" value="1"/>
</dbReference>
<evidence type="ECO:0000313" key="13">
    <source>
        <dbReference type="Proteomes" id="UP000597444"/>
    </source>
</evidence>
<dbReference type="RefSeq" id="WP_220211398.1">
    <property type="nucleotide sequence ID" value="NZ_BNJK01000003.1"/>
</dbReference>
<dbReference type="InterPro" id="IPR038371">
    <property type="entry name" value="Cu_polyphenol_OxRdtase_sf"/>
</dbReference>
<dbReference type="AlphaFoldDB" id="A0A8J3NAW1"/>
<dbReference type="Gene3D" id="3.60.140.10">
    <property type="entry name" value="CNF1/YfiH-like putative cysteine hydrolases"/>
    <property type="match status" value="1"/>
</dbReference>
<evidence type="ECO:0000256" key="10">
    <source>
        <dbReference type="ARBA" id="ARBA00049893"/>
    </source>
</evidence>
<keyword evidence="4" id="KW-0808">Transferase</keyword>
<keyword evidence="7" id="KW-0862">Zinc</keyword>
<dbReference type="EMBL" id="BNJK01000003">
    <property type="protein sequence ID" value="GHP00818.1"/>
    <property type="molecule type" value="Genomic_DNA"/>
</dbReference>
<dbReference type="GO" id="GO:0005507">
    <property type="term" value="F:copper ion binding"/>
    <property type="evidence" value="ECO:0007669"/>
    <property type="project" value="TreeGrafter"/>
</dbReference>
<evidence type="ECO:0000256" key="9">
    <source>
        <dbReference type="ARBA" id="ARBA00048968"/>
    </source>
</evidence>
<keyword evidence="5" id="KW-0479">Metal-binding</keyword>
<evidence type="ECO:0000256" key="6">
    <source>
        <dbReference type="ARBA" id="ARBA00022801"/>
    </source>
</evidence>
<evidence type="ECO:0000256" key="11">
    <source>
        <dbReference type="RuleBase" id="RU361274"/>
    </source>
</evidence>
<evidence type="ECO:0000256" key="8">
    <source>
        <dbReference type="ARBA" id="ARBA00047989"/>
    </source>
</evidence>
<organism evidence="12 13">
    <name type="scientific">Reticulibacter mediterranei</name>
    <dbReference type="NCBI Taxonomy" id="2778369"/>
    <lineage>
        <taxon>Bacteria</taxon>
        <taxon>Bacillati</taxon>
        <taxon>Chloroflexota</taxon>
        <taxon>Ktedonobacteria</taxon>
        <taxon>Ktedonobacterales</taxon>
        <taxon>Reticulibacteraceae</taxon>
        <taxon>Reticulibacter</taxon>
    </lineage>
</organism>
<dbReference type="Pfam" id="PF02578">
    <property type="entry name" value="Cu-oxidase_4"/>
    <property type="match status" value="1"/>
</dbReference>
<comment type="catalytic activity">
    <reaction evidence="9">
        <text>adenosine + phosphate = alpha-D-ribose 1-phosphate + adenine</text>
        <dbReference type="Rhea" id="RHEA:27642"/>
        <dbReference type="ChEBI" id="CHEBI:16335"/>
        <dbReference type="ChEBI" id="CHEBI:16708"/>
        <dbReference type="ChEBI" id="CHEBI:43474"/>
        <dbReference type="ChEBI" id="CHEBI:57720"/>
        <dbReference type="EC" id="2.4.2.1"/>
    </reaction>
    <physiologicalReaction direction="left-to-right" evidence="9">
        <dbReference type="Rhea" id="RHEA:27643"/>
    </physiologicalReaction>
</comment>
<evidence type="ECO:0000313" key="12">
    <source>
        <dbReference type="EMBL" id="GHP00818.1"/>
    </source>
</evidence>
<sequence length="272" mass="30182">MIRDENQGIVLYSYELFRPFPQVVNIVTTRIGGVSRDPLSSLNLSFSKMVDDEEQAVIINRSRLYNLINIKPEHVAQAELVHGSNVEIVSHTTPCGTFEKLSRTDGLITALPNTALLIPVADCAAISFFDPQAHIVAMIHAGWRGATRGIISETVEKMSTLGSHPSDILVGISPILKSCCYQVRQDMVDAVTRAFPTQAQAFFVLQADDIHYQFDFLAMLRWCLEESGILPHHMEDSGICTSCSTSEFYSYRAEQGPNGRTGRFAGLIVMRE</sequence>
<comment type="catalytic activity">
    <reaction evidence="1">
        <text>inosine + phosphate = alpha-D-ribose 1-phosphate + hypoxanthine</text>
        <dbReference type="Rhea" id="RHEA:27646"/>
        <dbReference type="ChEBI" id="CHEBI:17368"/>
        <dbReference type="ChEBI" id="CHEBI:17596"/>
        <dbReference type="ChEBI" id="CHEBI:43474"/>
        <dbReference type="ChEBI" id="CHEBI:57720"/>
        <dbReference type="EC" id="2.4.2.1"/>
    </reaction>
    <physiologicalReaction direction="left-to-right" evidence="1">
        <dbReference type="Rhea" id="RHEA:27647"/>
    </physiologicalReaction>
</comment>
<comment type="catalytic activity">
    <reaction evidence="8">
        <text>adenosine + H2O + H(+) = inosine + NH4(+)</text>
        <dbReference type="Rhea" id="RHEA:24408"/>
        <dbReference type="ChEBI" id="CHEBI:15377"/>
        <dbReference type="ChEBI" id="CHEBI:15378"/>
        <dbReference type="ChEBI" id="CHEBI:16335"/>
        <dbReference type="ChEBI" id="CHEBI:17596"/>
        <dbReference type="ChEBI" id="CHEBI:28938"/>
        <dbReference type="EC" id="3.5.4.4"/>
    </reaction>
    <physiologicalReaction direction="left-to-right" evidence="8">
        <dbReference type="Rhea" id="RHEA:24409"/>
    </physiologicalReaction>
</comment>
<reference evidence="12" key="1">
    <citation type="submission" date="2020-10" db="EMBL/GenBank/DDBJ databases">
        <title>Taxonomic study of unclassified bacteria belonging to the class Ktedonobacteria.</title>
        <authorList>
            <person name="Yabe S."/>
            <person name="Wang C.M."/>
            <person name="Zheng Y."/>
            <person name="Sakai Y."/>
            <person name="Cavaletti L."/>
            <person name="Monciardini P."/>
            <person name="Donadio S."/>
        </authorList>
    </citation>
    <scope>NUCLEOTIDE SEQUENCE</scope>
    <source>
        <strain evidence="12">ID150040</strain>
    </source>
</reference>
<evidence type="ECO:0000256" key="7">
    <source>
        <dbReference type="ARBA" id="ARBA00022833"/>
    </source>
</evidence>
<dbReference type="PANTHER" id="PTHR30616:SF2">
    <property type="entry name" value="PURINE NUCLEOSIDE PHOSPHORYLASE LACC1"/>
    <property type="match status" value="1"/>
</dbReference>
<dbReference type="NCBIfam" id="TIGR00726">
    <property type="entry name" value="peptidoglycan editing factor PgeF"/>
    <property type="match status" value="1"/>
</dbReference>
<evidence type="ECO:0000256" key="5">
    <source>
        <dbReference type="ARBA" id="ARBA00022723"/>
    </source>
</evidence>
<evidence type="ECO:0000256" key="1">
    <source>
        <dbReference type="ARBA" id="ARBA00000553"/>
    </source>
</evidence>
<gene>
    <name evidence="12" type="primary">ylmD</name>
    <name evidence="12" type="ORF">KSF_108650</name>
</gene>
<comment type="similarity">
    <text evidence="3 11">Belongs to the purine nucleoside phosphorylase YfiH/LACC1 family.</text>
</comment>
<dbReference type="Proteomes" id="UP000597444">
    <property type="component" value="Unassembled WGS sequence"/>
</dbReference>
<comment type="function">
    <text evidence="2">Purine nucleoside enzyme that catalyzes the phosphorolysis of adenosine and inosine nucleosides, yielding D-ribose 1-phosphate and the respective free bases, adenine and hypoxanthine. Also catalyzes the phosphorolysis of S-methyl-5'-thioadenosine into adenine and S-methyl-5-thio-alpha-D-ribose 1-phosphate. Also has adenosine deaminase activity.</text>
</comment>
<protein>
    <recommendedName>
        <fullName evidence="11">Purine nucleoside phosphorylase</fullName>
    </recommendedName>
</protein>
<comment type="caution">
    <text evidence="12">The sequence shown here is derived from an EMBL/GenBank/DDBJ whole genome shotgun (WGS) entry which is preliminary data.</text>
</comment>
<name>A0A8J3NAW1_9CHLR</name>
<keyword evidence="13" id="KW-1185">Reference proteome</keyword>
<dbReference type="InterPro" id="IPR011324">
    <property type="entry name" value="Cytotoxic_necrot_fac-like_cat"/>
</dbReference>
<evidence type="ECO:0000256" key="4">
    <source>
        <dbReference type="ARBA" id="ARBA00022679"/>
    </source>
</evidence>
<dbReference type="SUPFAM" id="SSF64438">
    <property type="entry name" value="CNF1/YfiH-like putative cysteine hydrolases"/>
    <property type="match status" value="1"/>
</dbReference>
<comment type="catalytic activity">
    <reaction evidence="10">
        <text>S-methyl-5'-thioadenosine + phosphate = 5-(methylsulfanyl)-alpha-D-ribose 1-phosphate + adenine</text>
        <dbReference type="Rhea" id="RHEA:11852"/>
        <dbReference type="ChEBI" id="CHEBI:16708"/>
        <dbReference type="ChEBI" id="CHEBI:17509"/>
        <dbReference type="ChEBI" id="CHEBI:43474"/>
        <dbReference type="ChEBI" id="CHEBI:58533"/>
        <dbReference type="EC" id="2.4.2.28"/>
    </reaction>
    <physiologicalReaction direction="left-to-right" evidence="10">
        <dbReference type="Rhea" id="RHEA:11853"/>
    </physiologicalReaction>
</comment>
<keyword evidence="6" id="KW-0378">Hydrolase</keyword>
<dbReference type="GO" id="GO:0017061">
    <property type="term" value="F:S-methyl-5-thioadenosine phosphorylase activity"/>
    <property type="evidence" value="ECO:0007669"/>
    <property type="project" value="UniProtKB-EC"/>
</dbReference>
<accession>A0A8J3NAW1</accession>
<evidence type="ECO:0000256" key="2">
    <source>
        <dbReference type="ARBA" id="ARBA00003215"/>
    </source>
</evidence>
<proteinExistence type="inferred from homology"/>
<dbReference type="InterPro" id="IPR003730">
    <property type="entry name" value="Cu_polyphenol_OxRdtase"/>
</dbReference>
<dbReference type="CDD" id="cd16833">
    <property type="entry name" value="YfiH"/>
    <property type="match status" value="1"/>
</dbReference>
<evidence type="ECO:0000256" key="3">
    <source>
        <dbReference type="ARBA" id="ARBA00007353"/>
    </source>
</evidence>
<dbReference type="GO" id="GO:0016787">
    <property type="term" value="F:hydrolase activity"/>
    <property type="evidence" value="ECO:0007669"/>
    <property type="project" value="UniProtKB-KW"/>
</dbReference>